<dbReference type="AlphaFoldDB" id="R7SFV4"/>
<gene>
    <name evidence="3" type="ORF">CONPUDRAFT_85781</name>
</gene>
<dbReference type="InterPro" id="IPR036908">
    <property type="entry name" value="RlpA-like_sf"/>
</dbReference>
<dbReference type="Proteomes" id="UP000053558">
    <property type="component" value="Unassembled WGS sequence"/>
</dbReference>
<evidence type="ECO:0000256" key="1">
    <source>
        <dbReference type="ARBA" id="ARBA00022729"/>
    </source>
</evidence>
<sequence>MYAPITATWILPLFLSLLALLGTALGAPAPLVLPSEVDVKANANATATAKSELESRQYYSEQRLTYYEPGLGACGWESTADQWVVALSVDMYGSGGYCGQSVTINYNGNQQTATVVDECEACPYGGLDLSQGLFGSLAALEVGVIYGNWWFD</sequence>
<dbReference type="KEGG" id="cput:CONPUDRAFT_85781"/>
<dbReference type="Gene3D" id="2.40.40.10">
    <property type="entry name" value="RlpA-like domain"/>
    <property type="match status" value="1"/>
</dbReference>
<proteinExistence type="predicted"/>
<dbReference type="SUPFAM" id="SSF50685">
    <property type="entry name" value="Barwin-like endoglucanases"/>
    <property type="match status" value="1"/>
</dbReference>
<organism evidence="3 4">
    <name type="scientific">Coniophora puteana (strain RWD-64-598)</name>
    <name type="common">Brown rot fungus</name>
    <dbReference type="NCBI Taxonomy" id="741705"/>
    <lineage>
        <taxon>Eukaryota</taxon>
        <taxon>Fungi</taxon>
        <taxon>Dikarya</taxon>
        <taxon>Basidiomycota</taxon>
        <taxon>Agaricomycotina</taxon>
        <taxon>Agaricomycetes</taxon>
        <taxon>Agaricomycetidae</taxon>
        <taxon>Boletales</taxon>
        <taxon>Coniophorineae</taxon>
        <taxon>Coniophoraceae</taxon>
        <taxon>Coniophora</taxon>
    </lineage>
</organism>
<evidence type="ECO:0000313" key="4">
    <source>
        <dbReference type="Proteomes" id="UP000053558"/>
    </source>
</evidence>
<protein>
    <submittedName>
        <fullName evidence="3">Plant expansin</fullName>
    </submittedName>
</protein>
<accession>R7SFV4</accession>
<dbReference type="RefSeq" id="XP_007775226.1">
    <property type="nucleotide sequence ID" value="XM_007777036.1"/>
</dbReference>
<evidence type="ECO:0000256" key="2">
    <source>
        <dbReference type="SAM" id="SignalP"/>
    </source>
</evidence>
<dbReference type="CDD" id="cd22191">
    <property type="entry name" value="DPBB_RlpA_EXP_N-like"/>
    <property type="match status" value="1"/>
</dbReference>
<reference evidence="4" key="1">
    <citation type="journal article" date="2012" name="Science">
        <title>The Paleozoic origin of enzymatic lignin decomposition reconstructed from 31 fungal genomes.</title>
        <authorList>
            <person name="Floudas D."/>
            <person name="Binder M."/>
            <person name="Riley R."/>
            <person name="Barry K."/>
            <person name="Blanchette R.A."/>
            <person name="Henrissat B."/>
            <person name="Martinez A.T."/>
            <person name="Otillar R."/>
            <person name="Spatafora J.W."/>
            <person name="Yadav J.S."/>
            <person name="Aerts A."/>
            <person name="Benoit I."/>
            <person name="Boyd A."/>
            <person name="Carlson A."/>
            <person name="Copeland A."/>
            <person name="Coutinho P.M."/>
            <person name="de Vries R.P."/>
            <person name="Ferreira P."/>
            <person name="Findley K."/>
            <person name="Foster B."/>
            <person name="Gaskell J."/>
            <person name="Glotzer D."/>
            <person name="Gorecki P."/>
            <person name="Heitman J."/>
            <person name="Hesse C."/>
            <person name="Hori C."/>
            <person name="Igarashi K."/>
            <person name="Jurgens J.A."/>
            <person name="Kallen N."/>
            <person name="Kersten P."/>
            <person name="Kohler A."/>
            <person name="Kuees U."/>
            <person name="Kumar T.K.A."/>
            <person name="Kuo A."/>
            <person name="LaButti K."/>
            <person name="Larrondo L.F."/>
            <person name="Lindquist E."/>
            <person name="Ling A."/>
            <person name="Lombard V."/>
            <person name="Lucas S."/>
            <person name="Lundell T."/>
            <person name="Martin R."/>
            <person name="McLaughlin D.J."/>
            <person name="Morgenstern I."/>
            <person name="Morin E."/>
            <person name="Murat C."/>
            <person name="Nagy L.G."/>
            <person name="Nolan M."/>
            <person name="Ohm R.A."/>
            <person name="Patyshakuliyeva A."/>
            <person name="Rokas A."/>
            <person name="Ruiz-Duenas F.J."/>
            <person name="Sabat G."/>
            <person name="Salamov A."/>
            <person name="Samejima M."/>
            <person name="Schmutz J."/>
            <person name="Slot J.C."/>
            <person name="St John F."/>
            <person name="Stenlid J."/>
            <person name="Sun H."/>
            <person name="Sun S."/>
            <person name="Syed K."/>
            <person name="Tsang A."/>
            <person name="Wiebenga A."/>
            <person name="Young D."/>
            <person name="Pisabarro A."/>
            <person name="Eastwood D.C."/>
            <person name="Martin F."/>
            <person name="Cullen D."/>
            <person name="Grigoriev I.V."/>
            <person name="Hibbett D.S."/>
        </authorList>
    </citation>
    <scope>NUCLEOTIDE SEQUENCE [LARGE SCALE GENOMIC DNA]</scope>
    <source>
        <strain evidence="4">RWD-64-598 SS2</strain>
    </source>
</reference>
<keyword evidence="1 2" id="KW-0732">Signal</keyword>
<dbReference type="GeneID" id="19211016"/>
<feature type="signal peptide" evidence="2">
    <location>
        <begin position="1"/>
        <end position="26"/>
    </location>
</feature>
<feature type="chain" id="PRO_5004444797" evidence="2">
    <location>
        <begin position="27"/>
        <end position="152"/>
    </location>
</feature>
<dbReference type="PANTHER" id="PTHR31836:SF28">
    <property type="entry name" value="SRCR DOMAIN-CONTAINING PROTEIN-RELATED"/>
    <property type="match status" value="1"/>
</dbReference>
<evidence type="ECO:0000313" key="3">
    <source>
        <dbReference type="EMBL" id="EIW74622.1"/>
    </source>
</evidence>
<keyword evidence="4" id="KW-1185">Reference proteome</keyword>
<dbReference type="EMBL" id="JH711591">
    <property type="protein sequence ID" value="EIW74622.1"/>
    <property type="molecule type" value="Genomic_DNA"/>
</dbReference>
<dbReference type="PANTHER" id="PTHR31836">
    <property type="match status" value="1"/>
</dbReference>
<dbReference type="InterPro" id="IPR051477">
    <property type="entry name" value="Expansin_CellWall"/>
</dbReference>
<name>R7SFV4_CONPW</name>
<dbReference type="OrthoDB" id="623670at2759"/>
<dbReference type="OMA" id="HSHINRA"/>